<keyword evidence="3" id="KW-1185">Reference proteome</keyword>
<feature type="region of interest" description="Disordered" evidence="1">
    <location>
        <begin position="22"/>
        <end position="47"/>
    </location>
</feature>
<evidence type="ECO:0000313" key="2">
    <source>
        <dbReference type="EMBL" id="MEY8773241.1"/>
    </source>
</evidence>
<sequence length="80" mass="8810">MRHLCRREPCLTWPVPQLGYQYGPGEVGAGQSHQAGEPEKRSRQNGERLDELLDETAGQVGSLAAAKAGRKNGHYHTWVA</sequence>
<gene>
    <name evidence="2" type="ORF">AB6T85_22815</name>
</gene>
<evidence type="ECO:0000313" key="3">
    <source>
        <dbReference type="Proteomes" id="UP001565243"/>
    </source>
</evidence>
<protein>
    <submittedName>
        <fullName evidence="2">Uncharacterized protein</fullName>
    </submittedName>
</protein>
<dbReference type="Proteomes" id="UP001565243">
    <property type="component" value="Unassembled WGS sequence"/>
</dbReference>
<dbReference type="EMBL" id="JBGFFX010000020">
    <property type="protein sequence ID" value="MEY8773241.1"/>
    <property type="molecule type" value="Genomic_DNA"/>
</dbReference>
<evidence type="ECO:0000256" key="1">
    <source>
        <dbReference type="SAM" id="MobiDB-lite"/>
    </source>
</evidence>
<feature type="compositionally biased region" description="Basic and acidic residues" evidence="1">
    <location>
        <begin position="36"/>
        <end position="47"/>
    </location>
</feature>
<reference evidence="2 3" key="1">
    <citation type="submission" date="2024-07" db="EMBL/GenBank/DDBJ databases">
        <authorList>
            <person name="Hebao G."/>
        </authorList>
    </citation>
    <scope>NUCLEOTIDE SEQUENCE [LARGE SCALE GENOMIC DNA]</scope>
    <source>
        <strain evidence="2 3">ACCC 02193</strain>
    </source>
</reference>
<organism evidence="2 3">
    <name type="scientific">Erwinia aeris</name>
    <dbReference type="NCBI Taxonomy" id="3239803"/>
    <lineage>
        <taxon>Bacteria</taxon>
        <taxon>Pseudomonadati</taxon>
        <taxon>Pseudomonadota</taxon>
        <taxon>Gammaproteobacteria</taxon>
        <taxon>Enterobacterales</taxon>
        <taxon>Erwiniaceae</taxon>
        <taxon>Erwinia</taxon>
    </lineage>
</organism>
<name>A0ABV4EE88_9GAMM</name>
<comment type="caution">
    <text evidence="2">The sequence shown here is derived from an EMBL/GenBank/DDBJ whole genome shotgun (WGS) entry which is preliminary data.</text>
</comment>
<proteinExistence type="predicted"/>
<dbReference type="RefSeq" id="WP_369896902.1">
    <property type="nucleotide sequence ID" value="NZ_JBGFFX010000020.1"/>
</dbReference>
<accession>A0ABV4EE88</accession>